<dbReference type="RefSeq" id="WP_199236961.1">
    <property type="nucleotide sequence ID" value="NZ_SLWR01000004.1"/>
</dbReference>
<keyword evidence="1" id="KW-0812">Transmembrane</keyword>
<proteinExistence type="predicted"/>
<evidence type="ECO:0000313" key="3">
    <source>
        <dbReference type="Proteomes" id="UP000295573"/>
    </source>
</evidence>
<feature type="transmembrane region" description="Helical" evidence="1">
    <location>
        <begin position="95"/>
        <end position="128"/>
    </location>
</feature>
<evidence type="ECO:0000256" key="1">
    <source>
        <dbReference type="SAM" id="Phobius"/>
    </source>
</evidence>
<evidence type="ECO:0000313" key="2">
    <source>
        <dbReference type="EMBL" id="TCO48364.1"/>
    </source>
</evidence>
<dbReference type="AlphaFoldDB" id="A0A4R2ISR9"/>
<comment type="caution">
    <text evidence="2">The sequence shown here is derived from an EMBL/GenBank/DDBJ whole genome shotgun (WGS) entry which is preliminary data.</text>
</comment>
<protein>
    <submittedName>
        <fullName evidence="2">Uncharacterized protein</fullName>
    </submittedName>
</protein>
<gene>
    <name evidence="2" type="ORF">EV646_104181</name>
</gene>
<keyword evidence="1" id="KW-0472">Membrane</keyword>
<reference evidence="2 3" key="1">
    <citation type="journal article" date="2015" name="Stand. Genomic Sci.">
        <title>Genomic Encyclopedia of Bacterial and Archaeal Type Strains, Phase III: the genomes of soil and plant-associated and newly described type strains.</title>
        <authorList>
            <person name="Whitman W.B."/>
            <person name="Woyke T."/>
            <person name="Klenk H.P."/>
            <person name="Zhou Y."/>
            <person name="Lilburn T.G."/>
            <person name="Beck B.J."/>
            <person name="De Vos P."/>
            <person name="Vandamme P."/>
            <person name="Eisen J.A."/>
            <person name="Garrity G."/>
            <person name="Hugenholtz P."/>
            <person name="Kyrpides N.C."/>
        </authorList>
    </citation>
    <scope>NUCLEOTIDE SEQUENCE [LARGE SCALE GENOMIC DNA]</scope>
    <source>
        <strain evidence="2 3">VKM Ac-2541</strain>
    </source>
</reference>
<dbReference type="EMBL" id="SLWR01000004">
    <property type="protein sequence ID" value="TCO48364.1"/>
    <property type="molecule type" value="Genomic_DNA"/>
</dbReference>
<dbReference type="Proteomes" id="UP000295573">
    <property type="component" value="Unassembled WGS sequence"/>
</dbReference>
<organism evidence="2 3">
    <name type="scientific">Kribbella antiqua</name>
    <dbReference type="NCBI Taxonomy" id="2512217"/>
    <lineage>
        <taxon>Bacteria</taxon>
        <taxon>Bacillati</taxon>
        <taxon>Actinomycetota</taxon>
        <taxon>Actinomycetes</taxon>
        <taxon>Propionibacteriales</taxon>
        <taxon>Kribbellaceae</taxon>
        <taxon>Kribbella</taxon>
    </lineage>
</organism>
<sequence>MTTSNTASPATKGAPVATSLAPALSDLGEAALLYATAKASRKVEDWVDDLNDFVASGGPTTQAVAGGLKAMLLGKNPVWAAINGAWSGASTELKLAVVLILILTLLLGPVVLLVLVLGLLVAALVAGIRAATR</sequence>
<keyword evidence="1" id="KW-1133">Transmembrane helix</keyword>
<keyword evidence="3" id="KW-1185">Reference proteome</keyword>
<name>A0A4R2ISR9_9ACTN</name>
<accession>A0A4R2ISR9</accession>